<evidence type="ECO:0000313" key="1">
    <source>
        <dbReference type="EMBL" id="CAF1543528.1"/>
    </source>
</evidence>
<protein>
    <recommendedName>
        <fullName evidence="3">F-box domain-containing protein</fullName>
    </recommendedName>
</protein>
<gene>
    <name evidence="1" type="ORF">XAT740_LOCUS42357</name>
</gene>
<reference evidence="1" key="1">
    <citation type="submission" date="2021-02" db="EMBL/GenBank/DDBJ databases">
        <authorList>
            <person name="Nowell W R."/>
        </authorList>
    </citation>
    <scope>NUCLEOTIDE SEQUENCE</scope>
</reference>
<proteinExistence type="predicted"/>
<name>A0A815WI51_ADIRI</name>
<dbReference type="AlphaFoldDB" id="A0A815WI51"/>
<evidence type="ECO:0000313" key="2">
    <source>
        <dbReference type="Proteomes" id="UP000663828"/>
    </source>
</evidence>
<keyword evidence="2" id="KW-1185">Reference proteome</keyword>
<dbReference type="EMBL" id="CAJNOR010005068">
    <property type="protein sequence ID" value="CAF1543528.1"/>
    <property type="molecule type" value="Genomic_DNA"/>
</dbReference>
<evidence type="ECO:0008006" key="3">
    <source>
        <dbReference type="Google" id="ProtNLM"/>
    </source>
</evidence>
<comment type="caution">
    <text evidence="1">The sequence shown here is derived from an EMBL/GenBank/DDBJ whole genome shotgun (WGS) entry which is preliminary data.</text>
</comment>
<dbReference type="Proteomes" id="UP000663828">
    <property type="component" value="Unassembled WGS sequence"/>
</dbReference>
<sequence length="577" mass="66953">MTTPVSHLLNFPDEILLEIYKYLLNVHVLYAFYGINKRLNASISDYYQHISLTNIAFGQSANLYRFILPHIGSQIRSLTINNCRSVLQGKLFSQYFSHQMSHVFRNLQKLRLLCFTADELHQFCKTLNHMECLHQVEIGDVLTDQLTLFEDVINSNPDRITSIQFKTSYITPPTIVCSNLLDLTISLQTLDKVLSLFAMIPNIQQLNITIDETSLAHVSFDAAQPLVHLKKFSLRYFNHYWSFEEIQSLLKQIPYIEHLSLQLSSSDTYFVDQEQKLMDSLPETVREFHFSLRYYYDTTEEIDCHALFIARFPMICLIDESLQQAIIHTIPYRFSLLHLSFPMAKRVSTWKNYLDVEKFANYQGMTLAESLLIISNCRKIKEIDIQYDKNEQTPAGMINSIIQQPIVSLPNLSRLRCIWLLHPCREHQSFKSILRAAPNLSELFIAFDNLLPAFDDQEICNLLSRRIIHLLILRPVASTPTAITEDHIPKLKAIFQQLRHLQIDVTNGPSIDSIVLAVVNVFKEQCQLTSLVVEGQSSCEELKSNARQWLIDHSRLSSDSEFDAEFRHQTNRFLLWM</sequence>
<organism evidence="1 2">
    <name type="scientific">Adineta ricciae</name>
    <name type="common">Rotifer</name>
    <dbReference type="NCBI Taxonomy" id="249248"/>
    <lineage>
        <taxon>Eukaryota</taxon>
        <taxon>Metazoa</taxon>
        <taxon>Spiralia</taxon>
        <taxon>Gnathifera</taxon>
        <taxon>Rotifera</taxon>
        <taxon>Eurotatoria</taxon>
        <taxon>Bdelloidea</taxon>
        <taxon>Adinetida</taxon>
        <taxon>Adinetidae</taxon>
        <taxon>Adineta</taxon>
    </lineage>
</organism>
<accession>A0A815WI51</accession>